<dbReference type="EMBL" id="UOFV01000368">
    <property type="protein sequence ID" value="VAX03051.1"/>
    <property type="molecule type" value="Genomic_DNA"/>
</dbReference>
<organism evidence="1">
    <name type="scientific">hydrothermal vent metagenome</name>
    <dbReference type="NCBI Taxonomy" id="652676"/>
    <lineage>
        <taxon>unclassified sequences</taxon>
        <taxon>metagenomes</taxon>
        <taxon>ecological metagenomes</taxon>
    </lineage>
</organism>
<accession>A0A3B1AMV9</accession>
<reference evidence="1" key="1">
    <citation type="submission" date="2018-06" db="EMBL/GenBank/DDBJ databases">
        <authorList>
            <person name="Zhirakovskaya E."/>
        </authorList>
    </citation>
    <scope>NUCLEOTIDE SEQUENCE</scope>
</reference>
<sequence>MRTISYLNPNTPLWLCPDKTCNSKWLTDEEGLTCPYCHLATGIKSNKKYSDVQNEIKKDDKNEYLIPYPVPELVPLTSLPMELWIGLPVYHPCGQEGNVCNWLLYDIGILVEILPDKNFEDEIECMFIVGSQSSLIYSASNLWVSKKLVGHL</sequence>
<dbReference type="AlphaFoldDB" id="A0A3B1AMV9"/>
<gene>
    <name evidence="1" type="ORF">MNBD_GAMMA19-890</name>
</gene>
<proteinExistence type="predicted"/>
<evidence type="ECO:0000313" key="1">
    <source>
        <dbReference type="EMBL" id="VAX03051.1"/>
    </source>
</evidence>
<protein>
    <submittedName>
        <fullName evidence="1">Uncharacterized protein</fullName>
    </submittedName>
</protein>
<name>A0A3B1AMV9_9ZZZZ</name>